<evidence type="ECO:0000313" key="2">
    <source>
        <dbReference type="Proteomes" id="UP001374535"/>
    </source>
</evidence>
<dbReference type="AlphaFoldDB" id="A0AAQ3S2Y7"/>
<reference evidence="1 2" key="1">
    <citation type="journal article" date="2023" name="Life. Sci Alliance">
        <title>Evolutionary insights into 3D genome organization and epigenetic landscape of Vigna mungo.</title>
        <authorList>
            <person name="Junaid A."/>
            <person name="Singh B."/>
            <person name="Bhatia S."/>
        </authorList>
    </citation>
    <scope>NUCLEOTIDE SEQUENCE [LARGE SCALE GENOMIC DNA]</scope>
    <source>
        <strain evidence="1">Urdbean</strain>
    </source>
</reference>
<proteinExistence type="predicted"/>
<protein>
    <submittedName>
        <fullName evidence="1">Uncharacterized protein</fullName>
    </submittedName>
</protein>
<evidence type="ECO:0000313" key="1">
    <source>
        <dbReference type="EMBL" id="WVZ15542.1"/>
    </source>
</evidence>
<accession>A0AAQ3S2Y7</accession>
<dbReference type="Proteomes" id="UP001374535">
    <property type="component" value="Chromosome 4"/>
</dbReference>
<dbReference type="EMBL" id="CP144697">
    <property type="protein sequence ID" value="WVZ15542.1"/>
    <property type="molecule type" value="Genomic_DNA"/>
</dbReference>
<sequence>MELVIWGNSRGTLLNDENDVPTPTVNGSDWVLGLTSHNDDIRFLGFISRLDLGVEDENAREETMKKKTLAQRSDLGCEEDDLTVVDGVTTTQSDSRGAAWCWCVNDGGGSLRTGGEDGGDGRMMAICGSNGGGHGGSRLTMRLIVVEIGFSVGKVEGDGIRIYAEKGKLTW</sequence>
<gene>
    <name evidence="1" type="ORF">V8G54_013108</name>
</gene>
<keyword evidence="2" id="KW-1185">Reference proteome</keyword>
<organism evidence="1 2">
    <name type="scientific">Vigna mungo</name>
    <name type="common">Black gram</name>
    <name type="synonym">Phaseolus mungo</name>
    <dbReference type="NCBI Taxonomy" id="3915"/>
    <lineage>
        <taxon>Eukaryota</taxon>
        <taxon>Viridiplantae</taxon>
        <taxon>Streptophyta</taxon>
        <taxon>Embryophyta</taxon>
        <taxon>Tracheophyta</taxon>
        <taxon>Spermatophyta</taxon>
        <taxon>Magnoliopsida</taxon>
        <taxon>eudicotyledons</taxon>
        <taxon>Gunneridae</taxon>
        <taxon>Pentapetalae</taxon>
        <taxon>rosids</taxon>
        <taxon>fabids</taxon>
        <taxon>Fabales</taxon>
        <taxon>Fabaceae</taxon>
        <taxon>Papilionoideae</taxon>
        <taxon>50 kb inversion clade</taxon>
        <taxon>NPAAA clade</taxon>
        <taxon>indigoferoid/millettioid clade</taxon>
        <taxon>Phaseoleae</taxon>
        <taxon>Vigna</taxon>
    </lineage>
</organism>
<name>A0AAQ3S2Y7_VIGMU</name>